<dbReference type="Proteomes" id="UP000659654">
    <property type="component" value="Unassembled WGS sequence"/>
</dbReference>
<organism evidence="4 6">
    <name type="scientific">Bursaphelenchus xylophilus</name>
    <name type="common">Pinewood nematode worm</name>
    <name type="synonym">Aphelenchoides xylophilus</name>
    <dbReference type="NCBI Taxonomy" id="6326"/>
    <lineage>
        <taxon>Eukaryota</taxon>
        <taxon>Metazoa</taxon>
        <taxon>Ecdysozoa</taxon>
        <taxon>Nematoda</taxon>
        <taxon>Chromadorea</taxon>
        <taxon>Rhabditida</taxon>
        <taxon>Tylenchina</taxon>
        <taxon>Tylenchomorpha</taxon>
        <taxon>Aphelenchoidea</taxon>
        <taxon>Aphelenchoididae</taxon>
        <taxon>Bursaphelenchus</taxon>
    </lineage>
</organism>
<dbReference type="EMBL" id="CAJFDI010000004">
    <property type="protein sequence ID" value="CAD5225364.1"/>
    <property type="molecule type" value="Genomic_DNA"/>
</dbReference>
<feature type="region of interest" description="Disordered" evidence="1">
    <location>
        <begin position="77"/>
        <end position="126"/>
    </location>
</feature>
<protein>
    <submittedName>
        <fullName evidence="2">(pine wood nematode) hypothetical protein</fullName>
    </submittedName>
</protein>
<dbReference type="WBParaSite" id="BXY_1041200.1">
    <property type="protein sequence ID" value="BXY_1041200.1"/>
    <property type="gene ID" value="BXY_1041200"/>
</dbReference>
<reference evidence="3" key="2">
    <citation type="submission" date="2020-08" db="EMBL/GenBank/DDBJ databases">
        <authorList>
            <person name="Kikuchi T."/>
        </authorList>
    </citation>
    <scope>NUCLEOTIDE SEQUENCE</scope>
    <source>
        <strain evidence="2">Ka4C1</strain>
    </source>
</reference>
<keyword evidence="5" id="KW-1185">Reference proteome</keyword>
<feature type="compositionally biased region" description="Basic and acidic residues" evidence="1">
    <location>
        <begin position="112"/>
        <end position="126"/>
    </location>
</feature>
<reference evidence="6" key="1">
    <citation type="submission" date="2016-11" db="UniProtKB">
        <authorList>
            <consortium name="WormBaseParasite"/>
        </authorList>
    </citation>
    <scope>IDENTIFICATION</scope>
</reference>
<proteinExistence type="predicted"/>
<dbReference type="Proteomes" id="UP000095284">
    <property type="component" value="Unplaced"/>
</dbReference>
<feature type="compositionally biased region" description="Low complexity" evidence="1">
    <location>
        <begin position="77"/>
        <end position="110"/>
    </location>
</feature>
<evidence type="ECO:0000256" key="1">
    <source>
        <dbReference type="SAM" id="MobiDB-lite"/>
    </source>
</evidence>
<evidence type="ECO:0000313" key="3">
    <source>
        <dbReference type="EMBL" id="CAG9114449.1"/>
    </source>
</evidence>
<feature type="compositionally biased region" description="Acidic residues" evidence="1">
    <location>
        <begin position="1"/>
        <end position="10"/>
    </location>
</feature>
<feature type="region of interest" description="Disordered" evidence="1">
    <location>
        <begin position="1"/>
        <end position="24"/>
    </location>
</feature>
<evidence type="ECO:0000313" key="4">
    <source>
        <dbReference type="Proteomes" id="UP000095284"/>
    </source>
</evidence>
<accession>A0A1I7SBL3</accession>
<dbReference type="AlphaFoldDB" id="A0A1I7SBL3"/>
<evidence type="ECO:0000313" key="6">
    <source>
        <dbReference type="WBParaSite" id="BXY_1041200.1"/>
    </source>
</evidence>
<dbReference type="Proteomes" id="UP000582659">
    <property type="component" value="Unassembled WGS sequence"/>
</dbReference>
<evidence type="ECO:0000313" key="5">
    <source>
        <dbReference type="Proteomes" id="UP000659654"/>
    </source>
</evidence>
<evidence type="ECO:0000313" key="2">
    <source>
        <dbReference type="EMBL" id="CAD5225364.1"/>
    </source>
</evidence>
<dbReference type="EMBL" id="CAJFCV020000004">
    <property type="protein sequence ID" value="CAG9114449.1"/>
    <property type="molecule type" value="Genomic_DNA"/>
</dbReference>
<name>A0A1I7SBL3_BURXY</name>
<gene>
    <name evidence="2" type="ORF">BXYJ_LOCUS8507</name>
</gene>
<sequence length="184" mass="21148">MFSSSYDDDCNNSSAFAGYNDFSFDTKVGSCWEDETNDWIKDREGDFDDYYGQKRKERETRQNYYKLGAHALDSLYGSSASSSSYDSSSSSKSSSENVSRSSSLSYSRRPSVQKEGKPDKTEKLEQIKENTVLAEVNPRIARIKPYHFEDEINAEKCGAKVIFIERKLPPYEPTFFEKVFLWCN</sequence>